<dbReference type="Proteomes" id="UP000757232">
    <property type="component" value="Unassembled WGS sequence"/>
</dbReference>
<name>A0A9Q5N831_SANBA</name>
<feature type="compositionally biased region" description="Low complexity" evidence="1">
    <location>
        <begin position="1"/>
        <end position="13"/>
    </location>
</feature>
<dbReference type="EMBL" id="LNZH02000194">
    <property type="protein sequence ID" value="OCB87213.1"/>
    <property type="molecule type" value="Genomic_DNA"/>
</dbReference>
<organism evidence="2 3">
    <name type="scientific">Sanghuangporus baumii</name>
    <name type="common">Phellinus baumii</name>
    <dbReference type="NCBI Taxonomy" id="108892"/>
    <lineage>
        <taxon>Eukaryota</taxon>
        <taxon>Fungi</taxon>
        <taxon>Dikarya</taxon>
        <taxon>Basidiomycota</taxon>
        <taxon>Agaricomycotina</taxon>
        <taxon>Agaricomycetes</taxon>
        <taxon>Hymenochaetales</taxon>
        <taxon>Hymenochaetaceae</taxon>
        <taxon>Sanghuangporus</taxon>
    </lineage>
</organism>
<evidence type="ECO:0008006" key="4">
    <source>
        <dbReference type="Google" id="ProtNLM"/>
    </source>
</evidence>
<dbReference type="OrthoDB" id="613763at2759"/>
<accession>A0A9Q5N831</accession>
<evidence type="ECO:0000256" key="1">
    <source>
        <dbReference type="SAM" id="MobiDB-lite"/>
    </source>
</evidence>
<reference evidence="2" key="1">
    <citation type="submission" date="2016-06" db="EMBL/GenBank/DDBJ databases">
        <title>Draft Genome sequence of the fungus Inonotus baumii.</title>
        <authorList>
            <person name="Zhu H."/>
            <person name="Lin W."/>
        </authorList>
    </citation>
    <scope>NUCLEOTIDE SEQUENCE</scope>
    <source>
        <strain evidence="2">821</strain>
    </source>
</reference>
<evidence type="ECO:0000313" key="2">
    <source>
        <dbReference type="EMBL" id="OCB87213.1"/>
    </source>
</evidence>
<gene>
    <name evidence="2" type="ORF">A7U60_g5730</name>
</gene>
<comment type="caution">
    <text evidence="2">The sequence shown here is derived from an EMBL/GenBank/DDBJ whole genome shotgun (WGS) entry which is preliminary data.</text>
</comment>
<keyword evidence="3" id="KW-1185">Reference proteome</keyword>
<protein>
    <recommendedName>
        <fullName evidence="4">F-box domain-containing protein</fullName>
    </recommendedName>
</protein>
<feature type="region of interest" description="Disordered" evidence="1">
    <location>
        <begin position="1"/>
        <end position="27"/>
    </location>
</feature>
<evidence type="ECO:0000313" key="3">
    <source>
        <dbReference type="Proteomes" id="UP000757232"/>
    </source>
</evidence>
<dbReference type="AlphaFoldDB" id="A0A9Q5N831"/>
<proteinExistence type="predicted"/>
<sequence>MPNSHTRPSSSSSNHHHSSGHAGTSSDAQNFPVEIFHHILEHVPRTTLTSAARANTAFNEVSERLIYRHLELATIPQALQCFESLQKKPQAAQSVREFVIMIRESRNVVARLGPILSTVLQSLSQLTALHLAVEGPYLPALNGCTFPRLITFSSIADLSPNPAPLSEFLVRHPSITSLCLGGDTPSNNPDLRNASPISLPPTALPALSSYMGSRRLAPALVPGRPVRRITLAWHSPNVDFEVGCIVPSLGRTSAPVLSFSVATPGWSSVLVRAVAACLPALQSLRLHNISSDFHNESELFTTMTSVLRSFPDLTRLEFPCHRNVRSILDMEAESRTAKQWAGLAPCLQTVIFPSSRTWQRNDKGAWEPVPAR</sequence>